<dbReference type="PANTHER" id="PTHR34985">
    <property type="entry name" value="SLR0554 PROTEIN"/>
    <property type="match status" value="1"/>
</dbReference>
<sequence length="1155" mass="130651">MFDERQIQLAYSYAKINEYFLRNIVYPLLDWASEKLIQKIGNELDKRLKLELGESTYVMRPDENGGWKWTKFDRETNDFIDAEFSEQQSVEELLTEFLIPLLPAGNTPPLLPGSTPPPDLPPGDSPLVVSPCGNPPFLPTSATPVEVIAIQHSPFSTESGRSQDSRGSEEVAINNPADSSTPPFDPVPPISRASPAPCASPAVDASSPDPLSTVSINDMVPTHWQELVEGSTIHPEIARRNFTSLHQTREWEHEAWEYLMYSDRLPRNNTGRLSSAIISKYTHIESGGWWCDAGVNPLSFANQEPGEQPDRKLWGCYKPDNPREKADKPGKFIKYEHPPKTELSIFLLDVPDDIAHKIYDKAGVNPSQSDRVTGFWYCVWKHNVPVTITEGAKKAACLLSQGEAAIGLPGIYAGYRSKDELGNPIAPTLHPELAVFAIKDRHIKICFDYETKIKTKRNINIATYRTGQLLEASGAKVNVVSLPGPQKGVDDLIVAQGAEAFISVEAASVPLDEWWQNNQPPDLRLVVFLKNGEELRLYEQKGDGTVKDYTADLLPEEETVSVLPKPRGKLAVLDPDDITPTIKVIDAEIIPESTNVVSNQSSPVHLEEAQDNPIHSDYSWAKKEEVTLYKQTWPRQRLEARENKEIALAALALVKKYGVQQNNQDNSVYQADAFTIKKSGGNYSICRRHDNKELMKFQADRSATPTIWIVEKPKDMLPIERQEFLLVADYLKNKQLPSPDEDPRKIANALGSLSLDGTHKILESFKQKEVFQILVHTLKTFGRDDLTLGNYRILYQKSQQDSTSHLKLLKTEHNGITRVAASFELNRTQQGMIHQVRTLALSELDLNKLRLLAQKLDMTPSIATQASVNPHATRDIEVPVHPQIVKHIQHLEQPLQPQNQTQNEKPVPKTEQPKRRQSNFPSPHNQSSKSKSDSVILPLHPEIARHWQDLENTERWVGLAQQGSNEFRSQIQNTAGLTISEQRELYFVLQLQAQAEIRAHGVTDIILSPLNEIVKDLRQQSPLNNQVDSYEQERNTELPLHPQIARHWQDLEINKTWVTVADQWNYPLRQKLKQTGKLTIGEQRELYQKLLVQSSVEQNRYQKTEISLPPLGEILQDLMNEREKVIDNTYSPKVEVCPQKSKQQQQNGKSVEFEL</sequence>
<feature type="domain" description="DUF3854" evidence="2">
    <location>
        <begin position="375"/>
        <end position="500"/>
    </location>
</feature>
<dbReference type="AlphaFoldDB" id="A0A367RYY0"/>
<feature type="compositionally biased region" description="Polar residues" evidence="1">
    <location>
        <begin position="895"/>
        <end position="904"/>
    </location>
</feature>
<accession>A0A367RYY0</accession>
<dbReference type="InterPro" id="IPR024385">
    <property type="entry name" value="DUF3854"/>
</dbReference>
<feature type="compositionally biased region" description="Low complexity" evidence="1">
    <location>
        <begin position="190"/>
        <end position="210"/>
    </location>
</feature>
<protein>
    <recommendedName>
        <fullName evidence="2">DUF3854 domain-containing protein</fullName>
    </recommendedName>
</protein>
<evidence type="ECO:0000313" key="3">
    <source>
        <dbReference type="EMBL" id="RCJ40904.1"/>
    </source>
</evidence>
<feature type="region of interest" description="Disordered" evidence="1">
    <location>
        <begin position="893"/>
        <end position="934"/>
    </location>
</feature>
<feature type="compositionally biased region" description="Pro residues" evidence="1">
    <location>
        <begin position="109"/>
        <end position="124"/>
    </location>
</feature>
<dbReference type="Pfam" id="PF12965">
    <property type="entry name" value="DUF3854"/>
    <property type="match status" value="1"/>
</dbReference>
<keyword evidence="4" id="KW-1185">Reference proteome</keyword>
<feature type="region of interest" description="Disordered" evidence="1">
    <location>
        <begin position="1136"/>
        <end position="1155"/>
    </location>
</feature>
<reference evidence="3" key="1">
    <citation type="submission" date="2016-04" db="EMBL/GenBank/DDBJ databases">
        <authorList>
            <person name="Tabuchi Yagui T.R."/>
        </authorList>
    </citation>
    <scope>NUCLEOTIDE SEQUENCE [LARGE SCALE GENOMIC DNA]</scope>
    <source>
        <strain evidence="3">NIES-26</strain>
    </source>
</reference>
<organism evidence="3 4">
    <name type="scientific">Nostoc minutum NIES-26</name>
    <dbReference type="NCBI Taxonomy" id="1844469"/>
    <lineage>
        <taxon>Bacteria</taxon>
        <taxon>Bacillati</taxon>
        <taxon>Cyanobacteriota</taxon>
        <taxon>Cyanophyceae</taxon>
        <taxon>Nostocales</taxon>
        <taxon>Nostocaceae</taxon>
        <taxon>Nostoc</taxon>
    </lineage>
</organism>
<dbReference type="Proteomes" id="UP000252107">
    <property type="component" value="Unassembled WGS sequence"/>
</dbReference>
<dbReference type="PANTHER" id="PTHR34985:SF1">
    <property type="entry name" value="SLR0554 PROTEIN"/>
    <property type="match status" value="1"/>
</dbReference>
<gene>
    <name evidence="3" type="ORF">A6770_37005</name>
</gene>
<comment type="caution">
    <text evidence="3">The sequence shown here is derived from an EMBL/GenBank/DDBJ whole genome shotgun (WGS) entry which is preliminary data.</text>
</comment>
<feature type="region of interest" description="Disordered" evidence="1">
    <location>
        <begin position="153"/>
        <end position="210"/>
    </location>
</feature>
<feature type="compositionally biased region" description="Polar residues" evidence="1">
    <location>
        <begin position="918"/>
        <end position="929"/>
    </location>
</feature>
<feature type="region of interest" description="Disordered" evidence="1">
    <location>
        <begin position="108"/>
        <end position="130"/>
    </location>
</feature>
<proteinExistence type="predicted"/>
<evidence type="ECO:0000313" key="4">
    <source>
        <dbReference type="Proteomes" id="UP000252107"/>
    </source>
</evidence>
<evidence type="ECO:0000256" key="1">
    <source>
        <dbReference type="SAM" id="MobiDB-lite"/>
    </source>
</evidence>
<name>A0A367RYY0_9NOSO</name>
<evidence type="ECO:0000259" key="2">
    <source>
        <dbReference type="Pfam" id="PF12965"/>
    </source>
</evidence>
<dbReference type="EMBL" id="LXQD01000036">
    <property type="protein sequence ID" value="RCJ40904.1"/>
    <property type="molecule type" value="Genomic_DNA"/>
</dbReference>